<protein>
    <recommendedName>
        <fullName evidence="2">UPF0125 protein G4B00_01280</fullName>
    </recommendedName>
</protein>
<accession>A0AAJ4KUT5</accession>
<dbReference type="NCBIfam" id="NF002490">
    <property type="entry name" value="PRK01777.1"/>
    <property type="match status" value="1"/>
</dbReference>
<dbReference type="InterPro" id="IPR005346">
    <property type="entry name" value="RnfH"/>
</dbReference>
<comment type="similarity">
    <text evidence="1 2">Belongs to the UPF0125 (RnfH) family.</text>
</comment>
<dbReference type="PANTHER" id="PTHR37483:SF1">
    <property type="entry name" value="UPF0125 PROTEIN RATB"/>
    <property type="match status" value="1"/>
</dbReference>
<dbReference type="AlphaFoldDB" id="A0AAJ4KUT5"/>
<reference evidence="3 4" key="1">
    <citation type="submission" date="2020-02" db="EMBL/GenBank/DDBJ databases">
        <title>Parallel evolution in the integration of a co-obligate aphid symbiosis.</title>
        <authorList>
            <person name="Monnin D."/>
            <person name="Jackson R."/>
            <person name="Kiers E.T."/>
            <person name="Bunker M."/>
            <person name="Ellers J."/>
            <person name="Henry L.M."/>
        </authorList>
    </citation>
    <scope>NUCLEOTIDE SEQUENCE [LARGE SCALE GENOMIC DNA]</scope>
    <source>
        <strain evidence="3">AURT-53B</strain>
    </source>
</reference>
<evidence type="ECO:0000313" key="3">
    <source>
        <dbReference type="EMBL" id="QIQ41285.1"/>
    </source>
</evidence>
<dbReference type="Gene3D" id="3.10.20.280">
    <property type="entry name" value="RnfH-like"/>
    <property type="match status" value="1"/>
</dbReference>
<evidence type="ECO:0000313" key="4">
    <source>
        <dbReference type="Proteomes" id="UP000502374"/>
    </source>
</evidence>
<dbReference type="Pfam" id="PF03658">
    <property type="entry name" value="Ub-RnfH"/>
    <property type="match status" value="1"/>
</dbReference>
<evidence type="ECO:0000256" key="2">
    <source>
        <dbReference type="HAMAP-Rule" id="MF_00460"/>
    </source>
</evidence>
<dbReference type="SUPFAM" id="SSF54285">
    <property type="entry name" value="MoaD/ThiS"/>
    <property type="match status" value="1"/>
</dbReference>
<dbReference type="InterPro" id="IPR037021">
    <property type="entry name" value="RnfH_sf"/>
</dbReference>
<organism evidence="3 4">
    <name type="scientific">Buchnera aphidicola</name>
    <name type="common">Aphis urticata</name>
    <dbReference type="NCBI Taxonomy" id="2708353"/>
    <lineage>
        <taxon>Bacteria</taxon>
        <taxon>Pseudomonadati</taxon>
        <taxon>Pseudomonadota</taxon>
        <taxon>Gammaproteobacteria</taxon>
        <taxon>Enterobacterales</taxon>
        <taxon>Erwiniaceae</taxon>
        <taxon>Buchnera</taxon>
    </lineage>
</organism>
<dbReference type="HAMAP" id="MF_00460">
    <property type="entry name" value="UPF0125_RnfH"/>
    <property type="match status" value="1"/>
</dbReference>
<evidence type="ECO:0000256" key="1">
    <source>
        <dbReference type="ARBA" id="ARBA00010645"/>
    </source>
</evidence>
<sequence>MNMIQVTIIYALSEIQYIRKVYIKSNSTVKDAILASNILNIAKNIQFYKNNVGIYNKLVHLNKKIQNGDRIEIYRNLIIDPKERRRNKYYFLKKSCKTEKFYID</sequence>
<name>A0AAJ4KUT5_9GAMM</name>
<proteinExistence type="inferred from homology"/>
<dbReference type="EMBL" id="CP048744">
    <property type="protein sequence ID" value="QIQ41285.1"/>
    <property type="molecule type" value="Genomic_DNA"/>
</dbReference>
<dbReference type="Proteomes" id="UP000502374">
    <property type="component" value="Chromosome"/>
</dbReference>
<dbReference type="InterPro" id="IPR016155">
    <property type="entry name" value="Mopterin_synth/thiamin_S_b"/>
</dbReference>
<gene>
    <name evidence="3" type="ORF">G4B00_01280</name>
</gene>
<dbReference type="PANTHER" id="PTHR37483">
    <property type="entry name" value="UPF0125 PROTEIN RATB"/>
    <property type="match status" value="1"/>
</dbReference>